<evidence type="ECO:0000256" key="2">
    <source>
        <dbReference type="ARBA" id="ARBA00022679"/>
    </source>
</evidence>
<dbReference type="InterPro" id="IPR000719">
    <property type="entry name" value="Prot_kinase_dom"/>
</dbReference>
<dbReference type="InterPro" id="IPR011009">
    <property type="entry name" value="Kinase-like_dom_sf"/>
</dbReference>
<proteinExistence type="predicted"/>
<dbReference type="SMART" id="SM00220">
    <property type="entry name" value="S_TKc"/>
    <property type="match status" value="1"/>
</dbReference>
<dbReference type="Pfam" id="PF00069">
    <property type="entry name" value="Pkinase"/>
    <property type="match status" value="1"/>
</dbReference>
<dbReference type="PROSITE" id="PS50011">
    <property type="entry name" value="PROTEIN_KINASE_DOM"/>
    <property type="match status" value="1"/>
</dbReference>
<dbReference type="SUPFAM" id="SSF56112">
    <property type="entry name" value="Protein kinase-like (PK-like)"/>
    <property type="match status" value="1"/>
</dbReference>
<organism evidence="8 9">
    <name type="scientific">Amanita thiersii Skay4041</name>
    <dbReference type="NCBI Taxonomy" id="703135"/>
    <lineage>
        <taxon>Eukaryota</taxon>
        <taxon>Fungi</taxon>
        <taxon>Dikarya</taxon>
        <taxon>Basidiomycota</taxon>
        <taxon>Agaricomycotina</taxon>
        <taxon>Agaricomycetes</taxon>
        <taxon>Agaricomycetidae</taxon>
        <taxon>Agaricales</taxon>
        <taxon>Pluteineae</taxon>
        <taxon>Amanitaceae</taxon>
        <taxon>Amanita</taxon>
    </lineage>
</organism>
<evidence type="ECO:0000259" key="7">
    <source>
        <dbReference type="PROSITE" id="PS50011"/>
    </source>
</evidence>
<gene>
    <name evidence="8" type="ORF">AMATHDRAFT_148696</name>
</gene>
<dbReference type="PANTHER" id="PTHR24351">
    <property type="entry name" value="RIBOSOMAL PROTEIN S6 KINASE"/>
    <property type="match status" value="1"/>
</dbReference>
<dbReference type="AlphaFoldDB" id="A0A2A9NEA0"/>
<dbReference type="STRING" id="703135.A0A2A9NEA0"/>
<keyword evidence="4" id="KW-0418">Kinase</keyword>
<dbReference type="GO" id="GO:0004674">
    <property type="term" value="F:protein serine/threonine kinase activity"/>
    <property type="evidence" value="ECO:0007669"/>
    <property type="project" value="UniProtKB-KW"/>
</dbReference>
<dbReference type="PROSITE" id="PS00108">
    <property type="entry name" value="PROTEIN_KINASE_ST"/>
    <property type="match status" value="1"/>
</dbReference>
<keyword evidence="3" id="KW-0547">Nucleotide-binding</keyword>
<accession>A0A2A9NEA0</accession>
<feature type="domain" description="Protein kinase" evidence="7">
    <location>
        <begin position="116"/>
        <end position="347"/>
    </location>
</feature>
<dbReference type="EMBL" id="KZ302044">
    <property type="protein sequence ID" value="PFH48949.1"/>
    <property type="molecule type" value="Genomic_DNA"/>
</dbReference>
<name>A0A2A9NEA0_9AGAR</name>
<dbReference type="InterPro" id="IPR008271">
    <property type="entry name" value="Ser/Thr_kinase_AS"/>
</dbReference>
<keyword evidence="9" id="KW-1185">Reference proteome</keyword>
<evidence type="ECO:0000256" key="5">
    <source>
        <dbReference type="ARBA" id="ARBA00022840"/>
    </source>
</evidence>
<sequence length="347" mass="39128">MKYSTFKPVIKEEESKKPECEVRPRGVQLRDDGPVPKTDNFVRRVPRRPVNKKNPVPRYSPIASSPPRHLPKCRRRSRRFSLDGEYNNAFFDPPSYSELPDFGPVDPNPVISLHDFELKQILGTGAQGRVYAATSAFSIPGKLFAVKATNKRFTSAAADTMTALLEQIVLKQVRGHKFILELEASFHDTEFFYLVTPYYTGGDLESLIKYTGRLPIEALSFYTAEITCGLNYLHKNNIIHQDLKPANILMKGSGHIVISDFGLVKSFDYRPVGGNVSWRKAKLPPNTDRPLADTGGGTPFYMAPEMLFRNLYSFEVDWWSLGVSVLEMLLGSVSNYSHTLISYSYSS</sequence>
<evidence type="ECO:0000256" key="4">
    <source>
        <dbReference type="ARBA" id="ARBA00022777"/>
    </source>
</evidence>
<dbReference type="Gene3D" id="1.10.510.10">
    <property type="entry name" value="Transferase(Phosphotransferase) domain 1"/>
    <property type="match status" value="1"/>
</dbReference>
<evidence type="ECO:0000313" key="9">
    <source>
        <dbReference type="Proteomes" id="UP000242287"/>
    </source>
</evidence>
<reference evidence="8 9" key="1">
    <citation type="submission" date="2014-02" db="EMBL/GenBank/DDBJ databases">
        <title>Transposable element dynamics among asymbiotic and ectomycorrhizal Amanita fungi.</title>
        <authorList>
            <consortium name="DOE Joint Genome Institute"/>
            <person name="Hess J."/>
            <person name="Skrede I."/>
            <person name="Wolfe B."/>
            <person name="LaButti K."/>
            <person name="Ohm R.A."/>
            <person name="Grigoriev I.V."/>
            <person name="Pringle A."/>
        </authorList>
    </citation>
    <scope>NUCLEOTIDE SEQUENCE [LARGE SCALE GENOMIC DNA]</scope>
    <source>
        <strain evidence="8 9">SKay4041</strain>
    </source>
</reference>
<dbReference type="GO" id="GO:0005524">
    <property type="term" value="F:ATP binding"/>
    <property type="evidence" value="ECO:0007669"/>
    <property type="project" value="UniProtKB-KW"/>
</dbReference>
<evidence type="ECO:0000256" key="1">
    <source>
        <dbReference type="ARBA" id="ARBA00022527"/>
    </source>
</evidence>
<evidence type="ECO:0000313" key="8">
    <source>
        <dbReference type="EMBL" id="PFH48949.1"/>
    </source>
</evidence>
<protein>
    <recommendedName>
        <fullName evidence="7">Protein kinase domain-containing protein</fullName>
    </recommendedName>
</protein>
<feature type="compositionally biased region" description="Basic and acidic residues" evidence="6">
    <location>
        <begin position="9"/>
        <end position="34"/>
    </location>
</feature>
<keyword evidence="2" id="KW-0808">Transferase</keyword>
<keyword evidence="1" id="KW-0723">Serine/threonine-protein kinase</keyword>
<dbReference type="Proteomes" id="UP000242287">
    <property type="component" value="Unassembled WGS sequence"/>
</dbReference>
<dbReference type="Gene3D" id="3.30.200.20">
    <property type="entry name" value="Phosphorylase Kinase, domain 1"/>
    <property type="match status" value="1"/>
</dbReference>
<evidence type="ECO:0000256" key="6">
    <source>
        <dbReference type="SAM" id="MobiDB-lite"/>
    </source>
</evidence>
<dbReference type="OrthoDB" id="10252171at2759"/>
<feature type="region of interest" description="Disordered" evidence="6">
    <location>
        <begin position="1"/>
        <end position="74"/>
    </location>
</feature>
<evidence type="ECO:0000256" key="3">
    <source>
        <dbReference type="ARBA" id="ARBA00022741"/>
    </source>
</evidence>
<keyword evidence="5" id="KW-0067">ATP-binding</keyword>